<dbReference type="PANTHER" id="PTHR43266:SF2">
    <property type="entry name" value="MAJOR FACILITATOR SUPERFAMILY (MFS) PROFILE DOMAIN-CONTAINING PROTEIN"/>
    <property type="match status" value="1"/>
</dbReference>
<evidence type="ECO:0000313" key="10">
    <source>
        <dbReference type="Proteomes" id="UP001165079"/>
    </source>
</evidence>
<dbReference type="GO" id="GO:0022857">
    <property type="term" value="F:transmembrane transporter activity"/>
    <property type="evidence" value="ECO:0007669"/>
    <property type="project" value="InterPro"/>
</dbReference>
<protein>
    <submittedName>
        <fullName evidence="9">MFS transporter</fullName>
    </submittedName>
</protein>
<keyword evidence="5 7" id="KW-1133">Transmembrane helix</keyword>
<feature type="transmembrane region" description="Helical" evidence="7">
    <location>
        <begin position="219"/>
        <end position="239"/>
    </location>
</feature>
<dbReference type="AlphaFoldDB" id="A0A9W6SJJ3"/>
<dbReference type="RefSeq" id="WP_285662245.1">
    <property type="nucleotide sequence ID" value="NZ_BSTX01000001.1"/>
</dbReference>
<evidence type="ECO:0000313" key="9">
    <source>
        <dbReference type="EMBL" id="GLZ77112.1"/>
    </source>
</evidence>
<accession>A0A9W6SJJ3</accession>
<sequence>MSVLLRDKRFVAFWLGQATAVTGNGLTFVALPGLLLNHHDGVFLAYVMAAQAGAGAFFTLLGGVLSDRYSRSLVMVVSDLLALGGLAGYLALAEDGPLWALIGVAVVEGIGVGLYQPAHRASMPQIVDESLLERANALDAATKRVGLAAGAALGGVFIASVSAEAALWVNVGTYAVSLATLLFLRLPAVGGGSGAGLWSMFSEAADGFRIVWRNKWATAIMLQGTVQVFFLFAPNAVLSAIVANDRYAKGAYGWITAVGFAGALVGSLIAGRVKPKRPGLFAMNALAPCALLPVCLVWDVPLWLWCAISFVVWVGISLFFVLWLSGLSRAFPAETHGRVYGLEHLLTFCLDPVAKAVVPALAISLGMGLFGIVAALVLLISTYAVLLIPGAMTLTNPEPSRRPVAVH</sequence>
<dbReference type="PANTHER" id="PTHR43266">
    <property type="entry name" value="MACROLIDE-EFFLUX PROTEIN"/>
    <property type="match status" value="1"/>
</dbReference>
<dbReference type="CDD" id="cd06173">
    <property type="entry name" value="MFS_MefA_like"/>
    <property type="match status" value="1"/>
</dbReference>
<keyword evidence="4 7" id="KW-0812">Transmembrane</keyword>
<feature type="transmembrane region" description="Helical" evidence="7">
    <location>
        <begin position="72"/>
        <end position="92"/>
    </location>
</feature>
<feature type="transmembrane region" description="Helical" evidence="7">
    <location>
        <begin position="12"/>
        <end position="31"/>
    </location>
</feature>
<dbReference type="SUPFAM" id="SSF103473">
    <property type="entry name" value="MFS general substrate transporter"/>
    <property type="match status" value="1"/>
</dbReference>
<evidence type="ECO:0000256" key="5">
    <source>
        <dbReference type="ARBA" id="ARBA00022989"/>
    </source>
</evidence>
<feature type="transmembrane region" description="Helical" evidence="7">
    <location>
        <begin position="43"/>
        <end position="65"/>
    </location>
</feature>
<dbReference type="EMBL" id="BSTX01000001">
    <property type="protein sequence ID" value="GLZ77112.1"/>
    <property type="molecule type" value="Genomic_DNA"/>
</dbReference>
<feature type="transmembrane region" description="Helical" evidence="7">
    <location>
        <begin position="174"/>
        <end position="198"/>
    </location>
</feature>
<evidence type="ECO:0000259" key="8">
    <source>
        <dbReference type="PROSITE" id="PS50850"/>
    </source>
</evidence>
<name>A0A9W6SJJ3_9ACTN</name>
<dbReference type="InterPro" id="IPR011701">
    <property type="entry name" value="MFS"/>
</dbReference>
<keyword evidence="6 7" id="KW-0472">Membrane</keyword>
<dbReference type="GO" id="GO:0005886">
    <property type="term" value="C:plasma membrane"/>
    <property type="evidence" value="ECO:0007669"/>
    <property type="project" value="UniProtKB-SubCell"/>
</dbReference>
<feature type="transmembrane region" description="Helical" evidence="7">
    <location>
        <begin position="369"/>
        <end position="392"/>
    </location>
</feature>
<evidence type="ECO:0000256" key="2">
    <source>
        <dbReference type="ARBA" id="ARBA00022448"/>
    </source>
</evidence>
<feature type="transmembrane region" description="Helical" evidence="7">
    <location>
        <begin position="251"/>
        <end position="271"/>
    </location>
</feature>
<evidence type="ECO:0000256" key="4">
    <source>
        <dbReference type="ARBA" id="ARBA00022692"/>
    </source>
</evidence>
<organism evidence="9 10">
    <name type="scientific">Actinorhabdospora filicis</name>
    <dbReference type="NCBI Taxonomy" id="1785913"/>
    <lineage>
        <taxon>Bacteria</taxon>
        <taxon>Bacillati</taxon>
        <taxon>Actinomycetota</taxon>
        <taxon>Actinomycetes</taxon>
        <taxon>Micromonosporales</taxon>
        <taxon>Micromonosporaceae</taxon>
        <taxon>Actinorhabdospora</taxon>
    </lineage>
</organism>
<dbReference type="Proteomes" id="UP001165079">
    <property type="component" value="Unassembled WGS sequence"/>
</dbReference>
<feature type="transmembrane region" description="Helical" evidence="7">
    <location>
        <begin position="98"/>
        <end position="115"/>
    </location>
</feature>
<gene>
    <name evidence="9" type="ORF">Afil01_19190</name>
</gene>
<evidence type="ECO:0000256" key="7">
    <source>
        <dbReference type="SAM" id="Phobius"/>
    </source>
</evidence>
<feature type="transmembrane region" description="Helical" evidence="7">
    <location>
        <begin position="145"/>
        <end position="168"/>
    </location>
</feature>
<comment type="caution">
    <text evidence="9">The sequence shown here is derived from an EMBL/GenBank/DDBJ whole genome shotgun (WGS) entry which is preliminary data.</text>
</comment>
<keyword evidence="2" id="KW-0813">Transport</keyword>
<feature type="transmembrane region" description="Helical" evidence="7">
    <location>
        <begin position="302"/>
        <end position="324"/>
    </location>
</feature>
<feature type="domain" description="Major facilitator superfamily (MFS) profile" evidence="8">
    <location>
        <begin position="1"/>
        <end position="392"/>
    </location>
</feature>
<dbReference type="PROSITE" id="PS50850">
    <property type="entry name" value="MFS"/>
    <property type="match status" value="1"/>
</dbReference>
<dbReference type="Pfam" id="PF07690">
    <property type="entry name" value="MFS_1"/>
    <property type="match status" value="1"/>
</dbReference>
<dbReference type="InterPro" id="IPR020846">
    <property type="entry name" value="MFS_dom"/>
</dbReference>
<dbReference type="InterPro" id="IPR036259">
    <property type="entry name" value="MFS_trans_sf"/>
</dbReference>
<reference evidence="9" key="1">
    <citation type="submission" date="2023-03" db="EMBL/GenBank/DDBJ databases">
        <title>Actinorhabdospora filicis NBRC 111898.</title>
        <authorList>
            <person name="Ichikawa N."/>
            <person name="Sato H."/>
            <person name="Tonouchi N."/>
        </authorList>
    </citation>
    <scope>NUCLEOTIDE SEQUENCE</scope>
    <source>
        <strain evidence="9">NBRC 111898</strain>
    </source>
</reference>
<evidence type="ECO:0000256" key="3">
    <source>
        <dbReference type="ARBA" id="ARBA00022475"/>
    </source>
</evidence>
<keyword evidence="3" id="KW-1003">Cell membrane</keyword>
<evidence type="ECO:0000256" key="6">
    <source>
        <dbReference type="ARBA" id="ARBA00023136"/>
    </source>
</evidence>
<feature type="transmembrane region" description="Helical" evidence="7">
    <location>
        <begin position="278"/>
        <end position="296"/>
    </location>
</feature>
<keyword evidence="10" id="KW-1185">Reference proteome</keyword>
<dbReference type="Gene3D" id="1.20.1250.20">
    <property type="entry name" value="MFS general substrate transporter like domains"/>
    <property type="match status" value="1"/>
</dbReference>
<proteinExistence type="predicted"/>
<evidence type="ECO:0000256" key="1">
    <source>
        <dbReference type="ARBA" id="ARBA00004651"/>
    </source>
</evidence>
<comment type="subcellular location">
    <subcellularLocation>
        <location evidence="1">Cell membrane</location>
        <topology evidence="1">Multi-pass membrane protein</topology>
    </subcellularLocation>
</comment>